<feature type="domain" description="C2H2-type" evidence="12">
    <location>
        <begin position="612"/>
        <end position="639"/>
    </location>
</feature>
<evidence type="ECO:0000256" key="1">
    <source>
        <dbReference type="ARBA" id="ARBA00004123"/>
    </source>
</evidence>
<evidence type="ECO:0000256" key="7">
    <source>
        <dbReference type="ARBA" id="ARBA00023125"/>
    </source>
</evidence>
<evidence type="ECO:0000259" key="12">
    <source>
        <dbReference type="PROSITE" id="PS50157"/>
    </source>
</evidence>
<feature type="domain" description="C2H2-type" evidence="12">
    <location>
        <begin position="413"/>
        <end position="440"/>
    </location>
</feature>
<dbReference type="eggNOG" id="KOG1721">
    <property type="taxonomic scope" value="Eukaryota"/>
</dbReference>
<dbReference type="InterPro" id="IPR036236">
    <property type="entry name" value="Znf_C2H2_sf"/>
</dbReference>
<dbReference type="GO" id="GO:0002009">
    <property type="term" value="P:morphogenesis of an epithelium"/>
    <property type="evidence" value="ECO:0007669"/>
    <property type="project" value="UniProtKB-ARBA"/>
</dbReference>
<dbReference type="FunFam" id="3.30.160.60:FF:002343">
    <property type="entry name" value="Zinc finger protein 33A"/>
    <property type="match status" value="2"/>
</dbReference>
<feature type="domain" description="C2H2-type" evidence="12">
    <location>
        <begin position="331"/>
        <end position="359"/>
    </location>
</feature>
<dbReference type="SUPFAM" id="SSF57667">
    <property type="entry name" value="beta-beta-alpha zinc fingers"/>
    <property type="match status" value="6"/>
</dbReference>
<feature type="domain" description="C2H2-type" evidence="12">
    <location>
        <begin position="442"/>
        <end position="469"/>
    </location>
</feature>
<keyword evidence="8" id="KW-0804">Transcription</keyword>
<gene>
    <name evidence="13" type="primary">101888235</name>
    <name evidence="15" type="synonym">LOC101888235</name>
</gene>
<dbReference type="InterPro" id="IPR013087">
    <property type="entry name" value="Znf_C2H2_type"/>
</dbReference>
<feature type="domain" description="C2H2-type" evidence="12">
    <location>
        <begin position="526"/>
        <end position="554"/>
    </location>
</feature>
<protein>
    <submittedName>
        <fullName evidence="15">Zinc finger protein 714</fullName>
    </submittedName>
</protein>
<dbReference type="FunFam" id="3.30.160.60:FF:000176">
    <property type="entry name" value="zinc finger protein 70"/>
    <property type="match status" value="1"/>
</dbReference>
<sequence>MESVRCYLCDHEFVDGEEPWLMFEERLREDGQIECSLAALLESILQTELDENSAHSTLLCDSCNADVLEFESLEKRYAQLRERILTSYKENMTLRDIKSISNILKDNDNVEPPGEVGFVDHLISQRTTNMIGICDADLIEEVPDEDEIIDGETTENLGQQDDLSNKIISENFDFAAFNEHVAQNSLPGNVLNLSDSLVNITVDHTVNVQNIPLEGQDIIIYDVGTKGNLEDPPSNANIQNSPTDFKHDEDNDLDFIISSNVFDNDSKKDDNTNFMLGNLDKVKTDSEVILPKPICKQEGEEYICLLCEMSPKYTMDSLKEHVQTFHNCRIHMCEQCNEGFRRRQDLKIHSESGHTLECDVCHRIFSSQRLLKLHRRLHFSNSKPYECSVCQKKYSSKGMLEEHMNTHTGYRPYKCPECSKDFASKYTLQSHMKIHRERPRPFHCDQCGKRFLNQQNLTQHKRSHVAGKAFECEVCNKSFTTQHSLQVHKIVHTGQRPFICRICGKSFARRPEIKDHERTHTGEKPYQCDLCPLAFAQRSNLTSHKKSTHFNEKLHKCDQCLRSFKRKRLLEYHIQAAHTGERPHKCDICGAGFVYPEHCKKHMLIHSGQKPYACEVCGKQFNSRDNRNAHRFVHSDKKPYECMECGAGFMRKPHLLAHMKQAKHTNDTIIVNQPQFTQHVSMDDHSGTIGSDSLDEENDLDDNLQTEESDECLQKIIFKPDDLLTEDPSVSSMEENPAEDVITVESHLIKDELGVVKYLQFEDLERDGNQTLTWVDMASD</sequence>
<dbReference type="PROSITE" id="PS00028">
    <property type="entry name" value="ZINC_FINGER_C2H2_1"/>
    <property type="match status" value="12"/>
</dbReference>
<dbReference type="Proteomes" id="UP001652621">
    <property type="component" value="Unplaced"/>
</dbReference>
<dbReference type="GO" id="GO:0000981">
    <property type="term" value="F:DNA-binding transcription factor activity, RNA polymerase II-specific"/>
    <property type="evidence" value="ECO:0007669"/>
    <property type="project" value="TreeGrafter"/>
</dbReference>
<evidence type="ECO:0000256" key="6">
    <source>
        <dbReference type="ARBA" id="ARBA00023015"/>
    </source>
</evidence>
<dbReference type="Gene3D" id="3.30.160.60">
    <property type="entry name" value="Classic Zinc Finger"/>
    <property type="match status" value="11"/>
</dbReference>
<keyword evidence="2" id="KW-0479">Metal-binding</keyword>
<dbReference type="FunFam" id="3.30.160.60:FF:000030">
    <property type="entry name" value="Zinc finger protein 628"/>
    <property type="match status" value="1"/>
</dbReference>
<dbReference type="GO" id="GO:0008270">
    <property type="term" value="F:zinc ion binding"/>
    <property type="evidence" value="ECO:0007669"/>
    <property type="project" value="UniProtKB-KW"/>
</dbReference>
<evidence type="ECO:0000256" key="10">
    <source>
        <dbReference type="PROSITE-ProRule" id="PRU00042"/>
    </source>
</evidence>
<evidence type="ECO:0000256" key="5">
    <source>
        <dbReference type="ARBA" id="ARBA00022833"/>
    </source>
</evidence>
<keyword evidence="5" id="KW-0862">Zinc</keyword>
<evidence type="ECO:0000256" key="8">
    <source>
        <dbReference type="ARBA" id="ARBA00023163"/>
    </source>
</evidence>
<dbReference type="VEuPathDB" id="VectorBase:MDOMA2_020688"/>
<reference evidence="13" key="1">
    <citation type="submission" date="2020-05" db="UniProtKB">
        <authorList>
            <consortium name="EnsemblMetazoa"/>
        </authorList>
    </citation>
    <scope>IDENTIFICATION</scope>
    <source>
        <strain evidence="13">Aabys</strain>
    </source>
</reference>
<dbReference type="PANTHER" id="PTHR14196">
    <property type="entry name" value="ODD-SKIPPED - RELATED"/>
    <property type="match status" value="1"/>
</dbReference>
<evidence type="ECO:0000256" key="9">
    <source>
        <dbReference type="ARBA" id="ARBA00023242"/>
    </source>
</evidence>
<dbReference type="EnsemblMetazoa" id="MDOA001734-RB">
    <property type="protein sequence ID" value="MDOA001734-PB"/>
    <property type="gene ID" value="MDOA001734"/>
</dbReference>
<comment type="subcellular location">
    <subcellularLocation>
        <location evidence="1">Nucleus</location>
    </subcellularLocation>
</comment>
<dbReference type="Pfam" id="PF13912">
    <property type="entry name" value="zf-C2H2_6"/>
    <property type="match status" value="1"/>
</dbReference>
<dbReference type="VEuPathDB" id="VectorBase:MDOA001734"/>
<dbReference type="RefSeq" id="XP_005177525.1">
    <property type="nucleotide sequence ID" value="XM_005177468.3"/>
</dbReference>
<dbReference type="FunFam" id="3.30.160.60:FF:000072">
    <property type="entry name" value="zinc finger protein 143 isoform X1"/>
    <property type="match status" value="1"/>
</dbReference>
<dbReference type="GO" id="GO:0005634">
    <property type="term" value="C:nucleus"/>
    <property type="evidence" value="ECO:0007669"/>
    <property type="project" value="UniProtKB-SubCell"/>
</dbReference>
<feature type="domain" description="C2H2-type" evidence="12">
    <location>
        <begin position="498"/>
        <end position="525"/>
    </location>
</feature>
<evidence type="ECO:0000256" key="2">
    <source>
        <dbReference type="ARBA" id="ARBA00022723"/>
    </source>
</evidence>
<dbReference type="FunFam" id="3.30.160.60:FF:000110">
    <property type="entry name" value="Zinc finger protein-like"/>
    <property type="match status" value="2"/>
</dbReference>
<dbReference type="InterPro" id="IPR050717">
    <property type="entry name" value="C2H2-ZF_Transcription_Reg"/>
</dbReference>
<feature type="domain" description="C2H2-type" evidence="12">
    <location>
        <begin position="555"/>
        <end position="583"/>
    </location>
</feature>
<feature type="domain" description="C2H2-type" evidence="12">
    <location>
        <begin position="356"/>
        <end position="383"/>
    </location>
</feature>
<evidence type="ECO:0000313" key="13">
    <source>
        <dbReference type="EnsemblMetazoa" id="MDOA001734-PA"/>
    </source>
</evidence>
<dbReference type="GO" id="GO:0000977">
    <property type="term" value="F:RNA polymerase II transcription regulatory region sequence-specific DNA binding"/>
    <property type="evidence" value="ECO:0007669"/>
    <property type="project" value="TreeGrafter"/>
</dbReference>
<dbReference type="OrthoDB" id="427030at2759"/>
<keyword evidence="9" id="KW-0539">Nucleus</keyword>
<dbReference type="GO" id="GO:0048598">
    <property type="term" value="P:embryonic morphogenesis"/>
    <property type="evidence" value="ECO:0007669"/>
    <property type="project" value="UniProtKB-ARBA"/>
</dbReference>
<dbReference type="FunFam" id="3.30.160.60:FF:000624">
    <property type="entry name" value="zinc finger protein 697"/>
    <property type="match status" value="1"/>
</dbReference>
<feature type="region of interest" description="Disordered" evidence="11">
    <location>
        <begin position="680"/>
        <end position="707"/>
    </location>
</feature>
<dbReference type="AlphaFoldDB" id="A0A1I8M6I5"/>
<feature type="domain" description="C2H2-type" evidence="12">
    <location>
        <begin position="470"/>
        <end position="497"/>
    </location>
</feature>
<name>A0A1I8M6I5_MUSDO</name>
<dbReference type="FunFam" id="3.30.160.60:FF:000100">
    <property type="entry name" value="Zinc finger 45-like"/>
    <property type="match status" value="1"/>
</dbReference>
<evidence type="ECO:0000256" key="4">
    <source>
        <dbReference type="ARBA" id="ARBA00022771"/>
    </source>
</evidence>
<dbReference type="EnsemblMetazoa" id="MDOA001734-RA">
    <property type="protein sequence ID" value="MDOA001734-PA"/>
    <property type="gene ID" value="MDOA001734"/>
</dbReference>
<feature type="domain" description="C2H2-type" evidence="12">
    <location>
        <begin position="584"/>
        <end position="611"/>
    </location>
</feature>
<keyword evidence="6" id="KW-0805">Transcription regulation</keyword>
<feature type="compositionally biased region" description="Acidic residues" evidence="11">
    <location>
        <begin position="693"/>
        <end position="707"/>
    </location>
</feature>
<dbReference type="GeneID" id="101888235"/>
<proteinExistence type="predicted"/>
<keyword evidence="3" id="KW-0677">Repeat</keyword>
<dbReference type="Pfam" id="PF00096">
    <property type="entry name" value="zf-C2H2"/>
    <property type="match status" value="8"/>
</dbReference>
<keyword evidence="14" id="KW-1185">Reference proteome</keyword>
<evidence type="ECO:0000313" key="15">
    <source>
        <dbReference type="RefSeq" id="XP_005177525.1"/>
    </source>
</evidence>
<dbReference type="KEGG" id="mde:101888235"/>
<evidence type="ECO:0000313" key="14">
    <source>
        <dbReference type="Proteomes" id="UP001652621"/>
    </source>
</evidence>
<dbReference type="PANTHER" id="PTHR14196:SF12">
    <property type="entry name" value="ZINC FINGER PROTEIN 208-LIKE"/>
    <property type="match status" value="1"/>
</dbReference>
<feature type="domain" description="C2H2-type" evidence="12">
    <location>
        <begin position="640"/>
        <end position="669"/>
    </location>
</feature>
<evidence type="ECO:0000256" key="11">
    <source>
        <dbReference type="SAM" id="MobiDB-lite"/>
    </source>
</evidence>
<organism evidence="13">
    <name type="scientific">Musca domestica</name>
    <name type="common">House fly</name>
    <dbReference type="NCBI Taxonomy" id="7370"/>
    <lineage>
        <taxon>Eukaryota</taxon>
        <taxon>Metazoa</taxon>
        <taxon>Ecdysozoa</taxon>
        <taxon>Arthropoda</taxon>
        <taxon>Hexapoda</taxon>
        <taxon>Insecta</taxon>
        <taxon>Pterygota</taxon>
        <taxon>Neoptera</taxon>
        <taxon>Endopterygota</taxon>
        <taxon>Diptera</taxon>
        <taxon>Brachycera</taxon>
        <taxon>Muscomorpha</taxon>
        <taxon>Muscoidea</taxon>
        <taxon>Muscidae</taxon>
        <taxon>Musca</taxon>
    </lineage>
</organism>
<dbReference type="STRING" id="7370.A0A1I8M6I5"/>
<evidence type="ECO:0000256" key="3">
    <source>
        <dbReference type="ARBA" id="ARBA00022737"/>
    </source>
</evidence>
<reference evidence="15" key="2">
    <citation type="submission" date="2025-04" db="UniProtKB">
        <authorList>
            <consortium name="RefSeq"/>
        </authorList>
    </citation>
    <scope>IDENTIFICATION</scope>
    <source>
        <strain evidence="15">Aabys</strain>
    </source>
</reference>
<dbReference type="SMART" id="SM00355">
    <property type="entry name" value="ZnF_C2H2"/>
    <property type="match status" value="13"/>
</dbReference>
<accession>A0A1I8M6I5</accession>
<keyword evidence="7" id="KW-0238">DNA-binding</keyword>
<dbReference type="PROSITE" id="PS50157">
    <property type="entry name" value="ZINC_FINGER_C2H2_2"/>
    <property type="match status" value="12"/>
</dbReference>
<feature type="domain" description="C2H2-type" evidence="12">
    <location>
        <begin position="385"/>
        <end position="412"/>
    </location>
</feature>
<keyword evidence="4 10" id="KW-0863">Zinc-finger</keyword>